<accession>A0A1V9X555</accession>
<feature type="transmembrane region" description="Helical" evidence="1">
    <location>
        <begin position="7"/>
        <end position="32"/>
    </location>
</feature>
<name>A0A1V9X555_9ACAR</name>
<keyword evidence="2" id="KW-0808">Transferase</keyword>
<evidence type="ECO:0000256" key="1">
    <source>
        <dbReference type="SAM" id="Phobius"/>
    </source>
</evidence>
<evidence type="ECO:0000313" key="2">
    <source>
        <dbReference type="EMBL" id="OQR68634.1"/>
    </source>
</evidence>
<feature type="transmembrane region" description="Helical" evidence="1">
    <location>
        <begin position="44"/>
        <end position="64"/>
    </location>
</feature>
<dbReference type="EMBL" id="MNPL01024029">
    <property type="protein sequence ID" value="OQR68634.1"/>
    <property type="molecule type" value="Genomic_DNA"/>
</dbReference>
<evidence type="ECO:0000313" key="3">
    <source>
        <dbReference type="Proteomes" id="UP000192247"/>
    </source>
</evidence>
<organism evidence="2 3">
    <name type="scientific">Tropilaelaps mercedesae</name>
    <dbReference type="NCBI Taxonomy" id="418985"/>
    <lineage>
        <taxon>Eukaryota</taxon>
        <taxon>Metazoa</taxon>
        <taxon>Ecdysozoa</taxon>
        <taxon>Arthropoda</taxon>
        <taxon>Chelicerata</taxon>
        <taxon>Arachnida</taxon>
        <taxon>Acari</taxon>
        <taxon>Parasitiformes</taxon>
        <taxon>Mesostigmata</taxon>
        <taxon>Gamasina</taxon>
        <taxon>Dermanyssoidea</taxon>
        <taxon>Laelapidae</taxon>
        <taxon>Tropilaelaps</taxon>
    </lineage>
</organism>
<dbReference type="STRING" id="418985.A0A1V9X555"/>
<keyword evidence="3" id="KW-1185">Reference proteome</keyword>
<gene>
    <name evidence="2" type="ORF">BIW11_12781</name>
</gene>
<protein>
    <submittedName>
        <fullName evidence="2">Glycerol-3-phosphate acyltransferase 4-like</fullName>
    </submittedName>
</protein>
<keyword evidence="1" id="KW-0812">Transmembrane</keyword>
<proteinExistence type="predicted"/>
<dbReference type="GO" id="GO:0016746">
    <property type="term" value="F:acyltransferase activity"/>
    <property type="evidence" value="ECO:0007669"/>
    <property type="project" value="UniProtKB-KW"/>
</dbReference>
<comment type="caution">
    <text evidence="2">The sequence shown here is derived from an EMBL/GenBank/DDBJ whole genome shotgun (WGS) entry which is preliminary data.</text>
</comment>
<keyword evidence="1" id="KW-0472">Membrane</keyword>
<dbReference type="InParanoid" id="A0A1V9X555"/>
<keyword evidence="2" id="KW-0012">Acyltransferase</keyword>
<reference evidence="2 3" key="1">
    <citation type="journal article" date="2017" name="Gigascience">
        <title>Draft genome of the honey bee ectoparasitic mite, Tropilaelaps mercedesae, is shaped by the parasitic life history.</title>
        <authorList>
            <person name="Dong X."/>
            <person name="Armstrong S.D."/>
            <person name="Xia D."/>
            <person name="Makepeace B.L."/>
            <person name="Darby A.C."/>
            <person name="Kadowaki T."/>
        </authorList>
    </citation>
    <scope>NUCLEOTIDE SEQUENCE [LARGE SCALE GENOMIC DNA]</scope>
    <source>
        <strain evidence="2">Wuxi-XJTLU</strain>
    </source>
</reference>
<sequence>MLDVVSFFGLLIYYIYIGLWWFCVNLAQWLVFLVFPTGWNPYTFYVWTAWTLGICGVFNVSLGGRDMYVKLLYRLFAFGAVKVERHRLAMVIQRRSTCARPDLAKLDTSRFDKTEPAGVNDTNAPPGCKNTAKPENNLLGTSIRQAGGVNRGESDTEDEELLSPSKQMIEKDNMQVAPTQPLVTLEKPVGKDFHLHDILPLVRKGVEAIVDDDFTKRFAAEELASWNLLTRTNKNYQFIRSVGSH</sequence>
<dbReference type="AlphaFoldDB" id="A0A1V9X555"/>
<keyword evidence="1" id="KW-1133">Transmembrane helix</keyword>
<dbReference type="Proteomes" id="UP000192247">
    <property type="component" value="Unassembled WGS sequence"/>
</dbReference>
<dbReference type="OrthoDB" id="10051137at2759"/>